<keyword evidence="5" id="KW-1185">Reference proteome</keyword>
<comment type="caution">
    <text evidence="4">The sequence shown here is derived from an EMBL/GenBank/DDBJ whole genome shotgun (WGS) entry which is preliminary data.</text>
</comment>
<accession>A0ABW0LFT7</accession>
<evidence type="ECO:0000313" key="4">
    <source>
        <dbReference type="EMBL" id="MFC5463388.1"/>
    </source>
</evidence>
<dbReference type="Proteomes" id="UP001596147">
    <property type="component" value="Unassembled WGS sequence"/>
</dbReference>
<dbReference type="InterPro" id="IPR056984">
    <property type="entry name" value="WH_Rok"/>
</dbReference>
<dbReference type="EMBL" id="JBHSMC010000001">
    <property type="protein sequence ID" value="MFC5463388.1"/>
    <property type="molecule type" value="Genomic_DNA"/>
</dbReference>
<protein>
    <submittedName>
        <fullName evidence="4">Competence protein ComK</fullName>
    </submittedName>
</protein>
<name>A0ABW0LFT7_9BACI</name>
<feature type="domain" description="Rok N-terminal oligomerisation" evidence="3">
    <location>
        <begin position="1"/>
        <end position="41"/>
    </location>
</feature>
<evidence type="ECO:0000259" key="3">
    <source>
        <dbReference type="Pfam" id="PF26513"/>
    </source>
</evidence>
<evidence type="ECO:0000256" key="1">
    <source>
        <dbReference type="SAM" id="Coils"/>
    </source>
</evidence>
<dbReference type="InterPro" id="IPR058971">
    <property type="entry name" value="Rok_N_oligomerisation"/>
</dbReference>
<dbReference type="Pfam" id="PF23159">
    <property type="entry name" value="WHD_Rok"/>
    <property type="match status" value="1"/>
</dbReference>
<dbReference type="Pfam" id="PF26513">
    <property type="entry name" value="Rok_N"/>
    <property type="match status" value="1"/>
</dbReference>
<proteinExistence type="predicted"/>
<evidence type="ECO:0000313" key="5">
    <source>
        <dbReference type="Proteomes" id="UP001596147"/>
    </source>
</evidence>
<feature type="coiled-coil region" evidence="1">
    <location>
        <begin position="9"/>
        <end position="43"/>
    </location>
</feature>
<organism evidence="4 5">
    <name type="scientific">Lederbergia graminis</name>
    <dbReference type="NCBI Taxonomy" id="735518"/>
    <lineage>
        <taxon>Bacteria</taxon>
        <taxon>Bacillati</taxon>
        <taxon>Bacillota</taxon>
        <taxon>Bacilli</taxon>
        <taxon>Bacillales</taxon>
        <taxon>Bacillaceae</taxon>
        <taxon>Lederbergia</taxon>
    </lineage>
</organism>
<evidence type="ECO:0000259" key="2">
    <source>
        <dbReference type="Pfam" id="PF23159"/>
    </source>
</evidence>
<keyword evidence="1" id="KW-0175">Coiled coil</keyword>
<reference evidence="5" key="1">
    <citation type="journal article" date="2019" name="Int. J. Syst. Evol. Microbiol.">
        <title>The Global Catalogue of Microorganisms (GCM) 10K type strain sequencing project: providing services to taxonomists for standard genome sequencing and annotation.</title>
        <authorList>
            <consortium name="The Broad Institute Genomics Platform"/>
            <consortium name="The Broad Institute Genome Sequencing Center for Infectious Disease"/>
            <person name="Wu L."/>
            <person name="Ma J."/>
        </authorList>
    </citation>
    <scope>NUCLEOTIDE SEQUENCE [LARGE SCALE GENOMIC DNA]</scope>
    <source>
        <strain evidence="5">CGMCC 1.12237</strain>
    </source>
</reference>
<dbReference type="RefSeq" id="WP_382346773.1">
    <property type="nucleotide sequence ID" value="NZ_JBHSMC010000001.1"/>
</dbReference>
<feature type="domain" description="Repressor Rok winged helix" evidence="2">
    <location>
        <begin position="91"/>
        <end position="147"/>
    </location>
</feature>
<gene>
    <name evidence="4" type="ORF">ACFPM4_01330</name>
</gene>
<sequence length="156" mass="18639">MFDERIALRMRLEQMNEAEERLLSELRKERAFIFNRLRELDELQEHEDLNHQSVTSTVEMNSHLEHKQELLTPMKKRRARPSRRSKTTKMRETAVEILTAERVPMRSSELQKIIEERTGFTIANMTTFMNTIMKIDTNIEKLGRGLYTYRKNNKLA</sequence>